<proteinExistence type="predicted"/>
<sequence>MSYASTGTFLKKYRLPRHARIQEIMCGLNTYVELAKETDQMSVSMDKQWPRLREDAEKYAVLALEAYSLRSATQSSSISIGRCLGACRADVRQLRPRRS</sequence>
<dbReference type="EMBL" id="PDNC01000051">
    <property type="protein sequence ID" value="PGH03216.1"/>
    <property type="molecule type" value="Genomic_DNA"/>
</dbReference>
<dbReference type="AlphaFoldDB" id="A0A2B7X2E5"/>
<accession>A0A2B7X2E5</accession>
<protein>
    <submittedName>
        <fullName evidence="1">Uncharacterized protein</fullName>
    </submittedName>
</protein>
<dbReference type="OrthoDB" id="4206656at2759"/>
<evidence type="ECO:0000313" key="1">
    <source>
        <dbReference type="EMBL" id="PGH03216.1"/>
    </source>
</evidence>
<evidence type="ECO:0000313" key="2">
    <source>
        <dbReference type="Proteomes" id="UP000224080"/>
    </source>
</evidence>
<reference evidence="1 2" key="1">
    <citation type="submission" date="2017-10" db="EMBL/GenBank/DDBJ databases">
        <title>Comparative genomics in systemic dimorphic fungi from Ajellomycetaceae.</title>
        <authorList>
            <person name="Munoz J.F."/>
            <person name="Mcewen J.G."/>
            <person name="Clay O.K."/>
            <person name="Cuomo C.A."/>
        </authorList>
    </citation>
    <scope>NUCLEOTIDE SEQUENCE [LARGE SCALE GENOMIC DNA]</scope>
    <source>
        <strain evidence="1 2">UAMH130</strain>
    </source>
</reference>
<name>A0A2B7X2E5_9EURO</name>
<keyword evidence="2" id="KW-1185">Reference proteome</keyword>
<organism evidence="1 2">
    <name type="scientific">Blastomyces parvus</name>
    <dbReference type="NCBI Taxonomy" id="2060905"/>
    <lineage>
        <taxon>Eukaryota</taxon>
        <taxon>Fungi</taxon>
        <taxon>Dikarya</taxon>
        <taxon>Ascomycota</taxon>
        <taxon>Pezizomycotina</taxon>
        <taxon>Eurotiomycetes</taxon>
        <taxon>Eurotiomycetidae</taxon>
        <taxon>Onygenales</taxon>
        <taxon>Ajellomycetaceae</taxon>
        <taxon>Blastomyces</taxon>
    </lineage>
</organism>
<dbReference type="Proteomes" id="UP000224080">
    <property type="component" value="Unassembled WGS sequence"/>
</dbReference>
<comment type="caution">
    <text evidence="1">The sequence shown here is derived from an EMBL/GenBank/DDBJ whole genome shotgun (WGS) entry which is preliminary data.</text>
</comment>
<gene>
    <name evidence="1" type="ORF">GX51_04251</name>
</gene>